<dbReference type="EMBL" id="QXFX01002516">
    <property type="protein sequence ID" value="KAE9076259.1"/>
    <property type="molecule type" value="Genomic_DNA"/>
</dbReference>
<sequence length="125" mass="15431">MQWRPRHLHWLHRWVLRQLVGHRVGPHSQEQQDRQQCERYPYQNHHRRLRYRGGRDLHQQHALERGERNRDPRRLQQVGGRLHWLCYEQGDDQGHHHQRSHWLGRHGVRHPGELQVRFGLDVLGY</sequence>
<name>A0A6A3IND0_9STRA</name>
<dbReference type="AlphaFoldDB" id="A0A6A3IND0"/>
<dbReference type="Proteomes" id="UP000433483">
    <property type="component" value="Unassembled WGS sequence"/>
</dbReference>
<protein>
    <submittedName>
        <fullName evidence="2">Uncharacterized protein</fullName>
    </submittedName>
</protein>
<evidence type="ECO:0000313" key="5">
    <source>
        <dbReference type="EMBL" id="KAE9185453.1"/>
    </source>
</evidence>
<evidence type="ECO:0000313" key="8">
    <source>
        <dbReference type="Proteomes" id="UP000441208"/>
    </source>
</evidence>
<accession>A0A6A3IND0</accession>
<keyword evidence="7" id="KW-1185">Reference proteome</keyword>
<organism evidence="2 9">
    <name type="scientific">Phytophthora fragariae</name>
    <dbReference type="NCBI Taxonomy" id="53985"/>
    <lineage>
        <taxon>Eukaryota</taxon>
        <taxon>Sar</taxon>
        <taxon>Stramenopiles</taxon>
        <taxon>Oomycota</taxon>
        <taxon>Peronosporomycetes</taxon>
        <taxon>Peronosporales</taxon>
        <taxon>Peronosporaceae</taxon>
        <taxon>Phytophthora</taxon>
    </lineage>
</organism>
<dbReference type="Proteomes" id="UP000460718">
    <property type="component" value="Unassembled WGS sequence"/>
</dbReference>
<dbReference type="EMBL" id="QXFW01002136">
    <property type="protein sequence ID" value="KAE8981634.1"/>
    <property type="molecule type" value="Genomic_DNA"/>
</dbReference>
<dbReference type="EMBL" id="QXGC01002489">
    <property type="protein sequence ID" value="KAE9185453.1"/>
    <property type="molecule type" value="Genomic_DNA"/>
</dbReference>
<evidence type="ECO:0000313" key="10">
    <source>
        <dbReference type="Proteomes" id="UP000476176"/>
    </source>
</evidence>
<evidence type="ECO:0000313" key="6">
    <source>
        <dbReference type="EMBL" id="KAE9205565.1"/>
    </source>
</evidence>
<evidence type="ECO:0000313" key="3">
    <source>
        <dbReference type="EMBL" id="KAE9076259.1"/>
    </source>
</evidence>
<keyword evidence="1" id="KW-0732">Signal</keyword>
<dbReference type="Proteomes" id="UP000488956">
    <property type="component" value="Unassembled WGS sequence"/>
</dbReference>
<evidence type="ECO:0000256" key="1">
    <source>
        <dbReference type="SAM" id="SignalP"/>
    </source>
</evidence>
<proteinExistence type="predicted"/>
<evidence type="ECO:0000313" key="9">
    <source>
        <dbReference type="Proteomes" id="UP000460718"/>
    </source>
</evidence>
<feature type="signal peptide" evidence="1">
    <location>
        <begin position="1"/>
        <end position="21"/>
    </location>
</feature>
<reference evidence="9 10" key="1">
    <citation type="submission" date="2018-09" db="EMBL/GenBank/DDBJ databases">
        <title>Genomic investigation of the strawberry pathogen Phytophthora fragariae indicates pathogenicity is determined by transcriptional variation in three key races.</title>
        <authorList>
            <person name="Adams T.M."/>
            <person name="Armitage A.D."/>
            <person name="Sobczyk M.K."/>
            <person name="Bates H.J."/>
            <person name="Dunwell J.M."/>
            <person name="Nellist C.F."/>
            <person name="Harrison R.J."/>
        </authorList>
    </citation>
    <scope>NUCLEOTIDE SEQUENCE [LARGE SCALE GENOMIC DNA]</scope>
    <source>
        <strain evidence="5 10">BC-23</strain>
        <strain evidence="6 7">NOV-27</strain>
        <strain evidence="4 8">NOV-71</strain>
        <strain evidence="3 11">ONT-3</strain>
        <strain evidence="2 9">SCRP245</strain>
    </source>
</reference>
<evidence type="ECO:0000313" key="7">
    <source>
        <dbReference type="Proteomes" id="UP000433483"/>
    </source>
</evidence>
<dbReference type="EMBL" id="QXGB01000736">
    <property type="protein sequence ID" value="KAE9205565.1"/>
    <property type="molecule type" value="Genomic_DNA"/>
</dbReference>
<comment type="caution">
    <text evidence="2">The sequence shown here is derived from an EMBL/GenBank/DDBJ whole genome shotgun (WGS) entry which is preliminary data.</text>
</comment>
<evidence type="ECO:0000313" key="11">
    <source>
        <dbReference type="Proteomes" id="UP000488956"/>
    </source>
</evidence>
<dbReference type="Proteomes" id="UP000476176">
    <property type="component" value="Unassembled WGS sequence"/>
</dbReference>
<dbReference type="Proteomes" id="UP000441208">
    <property type="component" value="Unassembled WGS sequence"/>
</dbReference>
<evidence type="ECO:0000313" key="2">
    <source>
        <dbReference type="EMBL" id="KAE8981634.1"/>
    </source>
</evidence>
<evidence type="ECO:0000313" key="4">
    <source>
        <dbReference type="EMBL" id="KAE9081507.1"/>
    </source>
</evidence>
<gene>
    <name evidence="5" type="ORF">PF004_g23354</name>
    <name evidence="6" type="ORF">PF005_g13348</name>
    <name evidence="4" type="ORF">PF007_g22636</name>
    <name evidence="3" type="ORF">PF010_g23970</name>
    <name evidence="2" type="ORF">PF011_g21944</name>
</gene>
<dbReference type="EMBL" id="QXFZ01002043">
    <property type="protein sequence ID" value="KAE9081507.1"/>
    <property type="molecule type" value="Genomic_DNA"/>
</dbReference>
<feature type="chain" id="PRO_5036164401" evidence="1">
    <location>
        <begin position="22"/>
        <end position="125"/>
    </location>
</feature>